<dbReference type="EMBL" id="JBHTBN010000006">
    <property type="protein sequence ID" value="MFC7358307.1"/>
    <property type="molecule type" value="Genomic_DNA"/>
</dbReference>
<evidence type="ECO:0000313" key="4">
    <source>
        <dbReference type="EMBL" id="MFC7358307.1"/>
    </source>
</evidence>
<protein>
    <submittedName>
        <fullName evidence="4">Alpha/beta hydrolase fold domain-containing protein</fullName>
    </submittedName>
</protein>
<dbReference type="Gene3D" id="3.40.50.1820">
    <property type="entry name" value="alpha/beta hydrolase"/>
    <property type="match status" value="1"/>
</dbReference>
<keyword evidence="2" id="KW-0732">Signal</keyword>
<gene>
    <name evidence="4" type="ORF">ACFQO1_11455</name>
</gene>
<feature type="signal peptide" evidence="2">
    <location>
        <begin position="1"/>
        <end position="23"/>
    </location>
</feature>
<feature type="chain" id="PRO_5046793179" evidence="2">
    <location>
        <begin position="24"/>
        <end position="298"/>
    </location>
</feature>
<dbReference type="RefSeq" id="WP_380218259.1">
    <property type="nucleotide sequence ID" value="NZ_JBHTBN010000006.1"/>
</dbReference>
<keyword evidence="5" id="KW-1185">Reference proteome</keyword>
<proteinExistence type="predicted"/>
<dbReference type="PROSITE" id="PS51257">
    <property type="entry name" value="PROKAR_LIPOPROTEIN"/>
    <property type="match status" value="1"/>
</dbReference>
<accession>A0ABW2MXP2</accession>
<dbReference type="InterPro" id="IPR049492">
    <property type="entry name" value="BD-FAE-like_dom"/>
</dbReference>
<keyword evidence="1 4" id="KW-0378">Hydrolase</keyword>
<sequence length="298" mass="33706">MKKTVVHLTILCLLLLTSCSKKLNSVPDKTTEQISATYEIKKDVSYGTDAEQKMDIYLSKDAKSYGKNNYTIVFLHGGGYYLSDKSEEEKYVEPYLKKGLNVVNMNYRLKKGIPIATTDLTNALNFLKTNNSEYDLNLNNIIVTGFSAGAHIATNVGVSQNNPEYPNKLNDGIEITGIINFSGPVDGLDVVEKIFSDNENEFFSEIGKALFPESESYESKEKIAVYEPITYFDKNDPPIFLWHGGKDNQIPPQTFEKFVPMLNQNKDFVIYKPNGLHDPNDEELKDAYVEIFNFLDNL</sequence>
<feature type="domain" description="BD-FAE-like" evidence="3">
    <location>
        <begin position="54"/>
        <end position="257"/>
    </location>
</feature>
<dbReference type="Proteomes" id="UP001596415">
    <property type="component" value="Unassembled WGS sequence"/>
</dbReference>
<evidence type="ECO:0000259" key="3">
    <source>
        <dbReference type="Pfam" id="PF20434"/>
    </source>
</evidence>
<organism evidence="4 5">
    <name type="scientific">Jejudonia soesokkakensis</name>
    <dbReference type="NCBI Taxonomy" id="1323432"/>
    <lineage>
        <taxon>Bacteria</taxon>
        <taxon>Pseudomonadati</taxon>
        <taxon>Bacteroidota</taxon>
        <taxon>Flavobacteriia</taxon>
        <taxon>Flavobacteriales</taxon>
        <taxon>Flavobacteriaceae</taxon>
        <taxon>Jejudonia</taxon>
    </lineage>
</organism>
<dbReference type="PANTHER" id="PTHR48081">
    <property type="entry name" value="AB HYDROLASE SUPERFAMILY PROTEIN C4A8.06C"/>
    <property type="match status" value="1"/>
</dbReference>
<evidence type="ECO:0000313" key="5">
    <source>
        <dbReference type="Proteomes" id="UP001596415"/>
    </source>
</evidence>
<name>A0ABW2MXP2_9FLAO</name>
<dbReference type="PANTHER" id="PTHR48081:SF13">
    <property type="entry name" value="ALPHA_BETA HYDROLASE"/>
    <property type="match status" value="1"/>
</dbReference>
<comment type="caution">
    <text evidence="4">The sequence shown here is derived from an EMBL/GenBank/DDBJ whole genome shotgun (WGS) entry which is preliminary data.</text>
</comment>
<dbReference type="SUPFAM" id="SSF53474">
    <property type="entry name" value="alpha/beta-Hydrolases"/>
    <property type="match status" value="1"/>
</dbReference>
<evidence type="ECO:0000256" key="1">
    <source>
        <dbReference type="ARBA" id="ARBA00022801"/>
    </source>
</evidence>
<reference evidence="5" key="1">
    <citation type="journal article" date="2019" name="Int. J. Syst. Evol. Microbiol.">
        <title>The Global Catalogue of Microorganisms (GCM) 10K type strain sequencing project: providing services to taxonomists for standard genome sequencing and annotation.</title>
        <authorList>
            <consortium name="The Broad Institute Genomics Platform"/>
            <consortium name="The Broad Institute Genome Sequencing Center for Infectious Disease"/>
            <person name="Wu L."/>
            <person name="Ma J."/>
        </authorList>
    </citation>
    <scope>NUCLEOTIDE SEQUENCE [LARGE SCALE GENOMIC DNA]</scope>
    <source>
        <strain evidence="5">CGMCC 1.16306</strain>
    </source>
</reference>
<dbReference type="GO" id="GO:0016787">
    <property type="term" value="F:hydrolase activity"/>
    <property type="evidence" value="ECO:0007669"/>
    <property type="project" value="UniProtKB-KW"/>
</dbReference>
<dbReference type="InterPro" id="IPR050300">
    <property type="entry name" value="GDXG_lipolytic_enzyme"/>
</dbReference>
<dbReference type="Pfam" id="PF20434">
    <property type="entry name" value="BD-FAE"/>
    <property type="match status" value="1"/>
</dbReference>
<dbReference type="InterPro" id="IPR029058">
    <property type="entry name" value="AB_hydrolase_fold"/>
</dbReference>
<evidence type="ECO:0000256" key="2">
    <source>
        <dbReference type="SAM" id="SignalP"/>
    </source>
</evidence>